<comment type="caution">
    <text evidence="1">The sequence shown here is derived from an EMBL/GenBank/DDBJ whole genome shotgun (WGS) entry which is preliminary data.</text>
</comment>
<evidence type="ECO:0000313" key="2">
    <source>
        <dbReference type="Proteomes" id="UP001595872"/>
    </source>
</evidence>
<evidence type="ECO:0000313" key="1">
    <source>
        <dbReference type="EMBL" id="MFC4908639.1"/>
    </source>
</evidence>
<dbReference type="RefSeq" id="WP_378255475.1">
    <property type="nucleotide sequence ID" value="NZ_JBHSIT010000004.1"/>
</dbReference>
<protein>
    <submittedName>
        <fullName evidence="1">Uncharacterized protein</fullName>
    </submittedName>
</protein>
<accession>A0ABV9TYS3</accession>
<reference evidence="2" key="1">
    <citation type="journal article" date="2019" name="Int. J. Syst. Evol. Microbiol.">
        <title>The Global Catalogue of Microorganisms (GCM) 10K type strain sequencing project: providing services to taxonomists for standard genome sequencing and annotation.</title>
        <authorList>
            <consortium name="The Broad Institute Genomics Platform"/>
            <consortium name="The Broad Institute Genome Sequencing Center for Infectious Disease"/>
            <person name="Wu L."/>
            <person name="Ma J."/>
        </authorList>
    </citation>
    <scope>NUCLEOTIDE SEQUENCE [LARGE SCALE GENOMIC DNA]</scope>
    <source>
        <strain evidence="2">KLKA75</strain>
    </source>
</reference>
<dbReference type="EMBL" id="JBHSIT010000004">
    <property type="protein sequence ID" value="MFC4908639.1"/>
    <property type="molecule type" value="Genomic_DNA"/>
</dbReference>
<keyword evidence="2" id="KW-1185">Reference proteome</keyword>
<sequence>MTPREKRYVLLVGLAWELRKLCVATSVLLPVAGEAVLAVHIPGRAGFTVLAAQSGPQWLIMWGVNGTASAEMLDLAARDIAAAVRGRAA</sequence>
<name>A0ABV9TYS3_9ACTN</name>
<proteinExistence type="predicted"/>
<dbReference type="Proteomes" id="UP001595872">
    <property type="component" value="Unassembled WGS sequence"/>
</dbReference>
<organism evidence="1 2">
    <name type="scientific">Actinomadura gamaensis</name>
    <dbReference type="NCBI Taxonomy" id="1763541"/>
    <lineage>
        <taxon>Bacteria</taxon>
        <taxon>Bacillati</taxon>
        <taxon>Actinomycetota</taxon>
        <taxon>Actinomycetes</taxon>
        <taxon>Streptosporangiales</taxon>
        <taxon>Thermomonosporaceae</taxon>
        <taxon>Actinomadura</taxon>
    </lineage>
</organism>
<gene>
    <name evidence="1" type="ORF">ACFPCY_15020</name>
</gene>